<gene>
    <name evidence="2" type="ORF">CBYS24578_00003908</name>
</gene>
<dbReference type="AlphaFoldDB" id="A0A9N9UM76"/>
<sequence length="240" mass="27288">MAAASASLRQKLLNLRPPALRSAFSTGSRCLKRRSGFGARYIPEECKTFYYPDGRLWTTPENTQFLSRYGIEHDIALATVPAMDLETRQVVQKFTATLSFSPRHIIDPFYVKYLDPRGHPLGASQKAKWARWTEERPLWLICSVNGGPKRVVRLRAMRRARHALYTALEERGYDKYGNGKGRYLKGTLRIHLNQPLVAVSVPSHEFGPPVVKLLEKLTSQPRTRGTAPNASRKTSRPRAW</sequence>
<reference evidence="2 3" key="2">
    <citation type="submission" date="2021-10" db="EMBL/GenBank/DDBJ databases">
        <authorList>
            <person name="Piombo E."/>
        </authorList>
    </citation>
    <scope>NUCLEOTIDE SEQUENCE [LARGE SCALE GENOMIC DNA]</scope>
</reference>
<dbReference type="Proteomes" id="UP000754883">
    <property type="component" value="Unassembled WGS sequence"/>
</dbReference>
<accession>A0A9N9UM76</accession>
<name>A0A9N9UM76_9HYPO</name>
<proteinExistence type="predicted"/>
<protein>
    <submittedName>
        <fullName evidence="2">Uncharacterized protein</fullName>
    </submittedName>
</protein>
<dbReference type="EMBL" id="CABFNO020001536">
    <property type="protein sequence ID" value="CAG9995836.1"/>
    <property type="molecule type" value="Genomic_DNA"/>
</dbReference>
<comment type="caution">
    <text evidence="2">The sequence shown here is derived from an EMBL/GenBank/DDBJ whole genome shotgun (WGS) entry which is preliminary data.</text>
</comment>
<evidence type="ECO:0000256" key="1">
    <source>
        <dbReference type="SAM" id="MobiDB-lite"/>
    </source>
</evidence>
<feature type="region of interest" description="Disordered" evidence="1">
    <location>
        <begin position="217"/>
        <end position="240"/>
    </location>
</feature>
<organism evidence="2 3">
    <name type="scientific">Clonostachys byssicola</name>
    <dbReference type="NCBI Taxonomy" id="160290"/>
    <lineage>
        <taxon>Eukaryota</taxon>
        <taxon>Fungi</taxon>
        <taxon>Dikarya</taxon>
        <taxon>Ascomycota</taxon>
        <taxon>Pezizomycotina</taxon>
        <taxon>Sordariomycetes</taxon>
        <taxon>Hypocreomycetidae</taxon>
        <taxon>Hypocreales</taxon>
        <taxon>Bionectriaceae</taxon>
        <taxon>Clonostachys</taxon>
    </lineage>
</organism>
<reference evidence="3" key="1">
    <citation type="submission" date="2019-06" db="EMBL/GenBank/DDBJ databases">
        <authorList>
            <person name="Broberg M."/>
        </authorList>
    </citation>
    <scope>NUCLEOTIDE SEQUENCE [LARGE SCALE GENOMIC DNA]</scope>
</reference>
<keyword evidence="3" id="KW-1185">Reference proteome</keyword>
<evidence type="ECO:0000313" key="3">
    <source>
        <dbReference type="Proteomes" id="UP000754883"/>
    </source>
</evidence>
<feature type="compositionally biased region" description="Polar residues" evidence="1">
    <location>
        <begin position="217"/>
        <end position="232"/>
    </location>
</feature>
<dbReference type="OrthoDB" id="5124663at2759"/>
<evidence type="ECO:0000313" key="2">
    <source>
        <dbReference type="EMBL" id="CAG9995836.1"/>
    </source>
</evidence>